<evidence type="ECO:0008006" key="8">
    <source>
        <dbReference type="Google" id="ProtNLM"/>
    </source>
</evidence>
<dbReference type="InterPro" id="IPR009993">
    <property type="entry name" value="WecF"/>
</dbReference>
<dbReference type="Proteomes" id="UP000316008">
    <property type="component" value="Unassembled WGS sequence"/>
</dbReference>
<dbReference type="GO" id="GO:0009246">
    <property type="term" value="P:enterobacterial common antigen biosynthetic process"/>
    <property type="evidence" value="ECO:0007669"/>
    <property type="project" value="InterPro"/>
</dbReference>
<dbReference type="AlphaFoldDB" id="A0A556MIY4"/>
<sequence length="386" mass="44771">MAKVLHFLTDEKFSDFIIHLFEKVPDHLFKYVVVKSSDKPLKFQNPMIEQISLMEVNNFENAFAPDLIIFHSLFPQNLLVLNQLKSTRPICWFSWGGDIALGHSTIFRKAHEPITFQEYFKPSIGSLLKHESWNIIKKLFPRLYYYYYAKRTGELWPNFLLNKHFPRISIINTITPNEQKTFIKHGFSGTFIHIPIGTIEYLMEGVTPHPISHHVNRIFIGHSAFAQNNQLDVLTQLKTLNFHGEIICSLSYGDTDFAKAVIEKGNALFGERFIPVTEYLTKERYFNLLNTCDIYINNSIIQQGLGNILTAAYMGIPVILNRKGVVYEFMKEQGMHCFSLQSDLEAMLIELPGSIEEFTRKNRIEIDRIYGEQQVLKEINRLLSVL</sequence>
<evidence type="ECO:0000256" key="5">
    <source>
        <dbReference type="ARBA" id="ARBA00023136"/>
    </source>
</evidence>
<evidence type="ECO:0000313" key="6">
    <source>
        <dbReference type="EMBL" id="TSJ39877.1"/>
    </source>
</evidence>
<dbReference type="SUPFAM" id="SSF53756">
    <property type="entry name" value="UDP-Glycosyltransferase/glycogen phosphorylase"/>
    <property type="match status" value="1"/>
</dbReference>
<keyword evidence="3" id="KW-0328">Glycosyltransferase</keyword>
<evidence type="ECO:0000256" key="1">
    <source>
        <dbReference type="ARBA" id="ARBA00022475"/>
    </source>
</evidence>
<evidence type="ECO:0000256" key="3">
    <source>
        <dbReference type="ARBA" id="ARBA00022676"/>
    </source>
</evidence>
<accession>A0A556MIY4</accession>
<organism evidence="6 7">
    <name type="scientific">Fluviicola chungangensis</name>
    <dbReference type="NCBI Taxonomy" id="2597671"/>
    <lineage>
        <taxon>Bacteria</taxon>
        <taxon>Pseudomonadati</taxon>
        <taxon>Bacteroidota</taxon>
        <taxon>Flavobacteriia</taxon>
        <taxon>Flavobacteriales</taxon>
        <taxon>Crocinitomicaceae</taxon>
        <taxon>Fluviicola</taxon>
    </lineage>
</organism>
<dbReference type="RefSeq" id="WP_144334536.1">
    <property type="nucleotide sequence ID" value="NZ_VLPL01000011.1"/>
</dbReference>
<keyword evidence="2" id="KW-0997">Cell inner membrane</keyword>
<protein>
    <recommendedName>
        <fullName evidence="8">TDP-N-acetylfucosamine:lipid II N-acetylfucosaminyltransferase</fullName>
    </recommendedName>
</protein>
<keyword evidence="7" id="KW-1185">Reference proteome</keyword>
<evidence type="ECO:0000313" key="7">
    <source>
        <dbReference type="Proteomes" id="UP000316008"/>
    </source>
</evidence>
<dbReference type="GO" id="GO:0008417">
    <property type="term" value="F:fucosyltransferase activity"/>
    <property type="evidence" value="ECO:0007669"/>
    <property type="project" value="InterPro"/>
</dbReference>
<dbReference type="OrthoDB" id="1083028at2"/>
<proteinExistence type="predicted"/>
<name>A0A556MIY4_9FLAO</name>
<dbReference type="Pfam" id="PF07429">
    <property type="entry name" value="Glyco_transf_56"/>
    <property type="match status" value="1"/>
</dbReference>
<reference evidence="6 7" key="1">
    <citation type="submission" date="2019-07" db="EMBL/GenBank/DDBJ databases">
        <authorList>
            <person name="Huq M.A."/>
        </authorList>
    </citation>
    <scope>NUCLEOTIDE SEQUENCE [LARGE SCALE GENOMIC DNA]</scope>
    <source>
        <strain evidence="6 7">MAH-3</strain>
    </source>
</reference>
<keyword evidence="1" id="KW-1003">Cell membrane</keyword>
<gene>
    <name evidence="6" type="ORF">FO442_17630</name>
</gene>
<keyword evidence="5" id="KW-0472">Membrane</keyword>
<comment type="caution">
    <text evidence="6">The sequence shown here is derived from an EMBL/GenBank/DDBJ whole genome shotgun (WGS) entry which is preliminary data.</text>
</comment>
<evidence type="ECO:0000256" key="4">
    <source>
        <dbReference type="ARBA" id="ARBA00022679"/>
    </source>
</evidence>
<evidence type="ECO:0000256" key="2">
    <source>
        <dbReference type="ARBA" id="ARBA00022519"/>
    </source>
</evidence>
<dbReference type="EMBL" id="VLPL01000011">
    <property type="protein sequence ID" value="TSJ39877.1"/>
    <property type="molecule type" value="Genomic_DNA"/>
</dbReference>
<keyword evidence="4" id="KW-0808">Transferase</keyword>